<accession>A0A9P8LFL2</accession>
<evidence type="ECO:0000259" key="2">
    <source>
        <dbReference type="Pfam" id="PF24883"/>
    </source>
</evidence>
<dbReference type="InterPro" id="IPR027417">
    <property type="entry name" value="P-loop_NTPase"/>
</dbReference>
<evidence type="ECO:0000313" key="4">
    <source>
        <dbReference type="Proteomes" id="UP000750711"/>
    </source>
</evidence>
<reference evidence="3" key="1">
    <citation type="submission" date="2021-03" db="EMBL/GenBank/DDBJ databases">
        <title>Comparative genomics and phylogenomic investigation of the class Geoglossomycetes provide insights into ecological specialization and systematics.</title>
        <authorList>
            <person name="Melie T."/>
            <person name="Pirro S."/>
            <person name="Miller A.N."/>
            <person name="Quandt A."/>
        </authorList>
    </citation>
    <scope>NUCLEOTIDE SEQUENCE</scope>
    <source>
        <strain evidence="3">CAQ_001_2017</strain>
    </source>
</reference>
<dbReference type="EMBL" id="JAGHQM010000238">
    <property type="protein sequence ID" value="KAH0563190.1"/>
    <property type="molecule type" value="Genomic_DNA"/>
</dbReference>
<comment type="caution">
    <text evidence="3">The sequence shown here is derived from an EMBL/GenBank/DDBJ whole genome shotgun (WGS) entry which is preliminary data.</text>
</comment>
<keyword evidence="1" id="KW-0677">Repeat</keyword>
<dbReference type="PANTHER" id="PTHR10039">
    <property type="entry name" value="AMELOGENIN"/>
    <property type="match status" value="1"/>
</dbReference>
<keyword evidence="4" id="KW-1185">Reference proteome</keyword>
<sequence length="461" mass="52146">MNISGGGRCPAHFSGFTAFLAAAKPYCGKIHSTIIENTKNYCAAKPDSSIAYFYFSFNDTEKQKTCNFLRSVLAQLANQRQRIPDSLQSLYNGYRHGQPPTADLKRTLQSVLKLSGQTFIIADALDECPSNGTERVELCALLTEFSRWALPNLHILVTSRNEPDINEALSALVTFPAICIQSKQVDADIRLYVKTELENDPKLKKWSIQIKKEIENTLVEGADGMFRWVFCQLESLRKCLKPNTVRKVLKSLPKTLDDTYARILLSIDDEYHQEAIAAIKWLAFSDRPLRVEELAEAVVIKPQADLPCDPEERLADPHDILQILSSLVVTSTRKRQLSVDGWLEPEEVEEIRLAHFSVKEYLVSDRVKPLPVMAFCTTDAIAHRATAESCLLYILNYEHVEDKTLSEEDLEKFPLLQYACRFWPTHAKANQDVIENSLSDLAFKLLVSDSGLSSWLQVYIA</sequence>
<feature type="domain" description="Nephrocystin 3-like N-terminal" evidence="2">
    <location>
        <begin position="22"/>
        <end position="160"/>
    </location>
</feature>
<organism evidence="3 4">
    <name type="scientific">Trichoglossum hirsutum</name>
    <dbReference type="NCBI Taxonomy" id="265104"/>
    <lineage>
        <taxon>Eukaryota</taxon>
        <taxon>Fungi</taxon>
        <taxon>Dikarya</taxon>
        <taxon>Ascomycota</taxon>
        <taxon>Pezizomycotina</taxon>
        <taxon>Geoglossomycetes</taxon>
        <taxon>Geoglossales</taxon>
        <taxon>Geoglossaceae</taxon>
        <taxon>Trichoglossum</taxon>
    </lineage>
</organism>
<name>A0A9P8LFL2_9PEZI</name>
<dbReference type="Gene3D" id="3.40.50.300">
    <property type="entry name" value="P-loop containing nucleotide triphosphate hydrolases"/>
    <property type="match status" value="1"/>
</dbReference>
<gene>
    <name evidence="3" type="ORF">GP486_002236</name>
</gene>
<dbReference type="InterPro" id="IPR056884">
    <property type="entry name" value="NPHP3-like_N"/>
</dbReference>
<dbReference type="PANTHER" id="PTHR10039:SF16">
    <property type="entry name" value="GPI INOSITOL-DEACYLASE"/>
    <property type="match status" value="1"/>
</dbReference>
<dbReference type="AlphaFoldDB" id="A0A9P8LFL2"/>
<evidence type="ECO:0000256" key="1">
    <source>
        <dbReference type="ARBA" id="ARBA00022737"/>
    </source>
</evidence>
<proteinExistence type="predicted"/>
<dbReference type="Pfam" id="PF24883">
    <property type="entry name" value="NPHP3_N"/>
    <property type="match status" value="1"/>
</dbReference>
<evidence type="ECO:0000313" key="3">
    <source>
        <dbReference type="EMBL" id="KAH0563190.1"/>
    </source>
</evidence>
<dbReference type="Proteomes" id="UP000750711">
    <property type="component" value="Unassembled WGS sequence"/>
</dbReference>
<protein>
    <recommendedName>
        <fullName evidence="2">Nephrocystin 3-like N-terminal domain-containing protein</fullName>
    </recommendedName>
</protein>